<accession>A0A9Q8Q2C2</accession>
<sequence length="117" mass="13058">MAFLASGCDKIEEKVADSAPTPSRNYPIQLALDSMGDSFQESVTNLSITQHLNSGELPDKAVVTIEESDLQDDSVAAEKTIFTMSYQGDKWQIINRVKTQRCWPERGNKDFSEQPCN</sequence>
<proteinExistence type="predicted"/>
<organism evidence="1 2">
    <name type="scientific">Moellerella wisconsensis</name>
    <dbReference type="NCBI Taxonomy" id="158849"/>
    <lineage>
        <taxon>Bacteria</taxon>
        <taxon>Pseudomonadati</taxon>
        <taxon>Pseudomonadota</taxon>
        <taxon>Gammaproteobacteria</taxon>
        <taxon>Enterobacterales</taxon>
        <taxon>Morganellaceae</taxon>
        <taxon>Moellerella</taxon>
    </lineage>
</organism>
<name>A0A9Q8Q2C2_9GAMM</name>
<dbReference type="EMBL" id="CP093245">
    <property type="protein sequence ID" value="UNH30972.1"/>
    <property type="molecule type" value="Genomic_DNA"/>
</dbReference>
<protein>
    <submittedName>
        <fullName evidence="1">Uncharacterized protein</fullName>
    </submittedName>
</protein>
<reference evidence="1" key="1">
    <citation type="submission" date="2022-03" db="EMBL/GenBank/DDBJ databases">
        <title>ESBL-producing Moellerella wisconsensis and Escherichia marmotae isolated from wild game meat.</title>
        <authorList>
            <person name="Biggel M."/>
        </authorList>
    </citation>
    <scope>NUCLEOTIDE SEQUENCE</scope>
    <source>
        <strain evidence="1">W51</strain>
    </source>
</reference>
<dbReference type="AlphaFoldDB" id="A0A9Q8Q2C2"/>
<evidence type="ECO:0000313" key="1">
    <source>
        <dbReference type="EMBL" id="UNH30972.1"/>
    </source>
</evidence>
<evidence type="ECO:0000313" key="2">
    <source>
        <dbReference type="Proteomes" id="UP000829116"/>
    </source>
</evidence>
<gene>
    <name evidence="1" type="ORF">MNY72_01165</name>
</gene>
<dbReference type="Proteomes" id="UP000829116">
    <property type="component" value="Chromosome"/>
</dbReference>
<dbReference type="RefSeq" id="WP_241542272.1">
    <property type="nucleotide sequence ID" value="NZ_CAWQWN010000001.1"/>
</dbReference>